<evidence type="ECO:0000313" key="2">
    <source>
        <dbReference type="Proteomes" id="UP000503640"/>
    </source>
</evidence>
<dbReference type="AlphaFoldDB" id="A0A7I9VRE1"/>
<dbReference type="RefSeq" id="WP_176068099.1">
    <property type="nucleotide sequence ID" value="NZ_BJTG01000010.1"/>
</dbReference>
<dbReference type="InterPro" id="IPR036390">
    <property type="entry name" value="WH_DNA-bd_sf"/>
</dbReference>
<proteinExistence type="predicted"/>
<dbReference type="Proteomes" id="UP000503640">
    <property type="component" value="Unassembled WGS sequence"/>
</dbReference>
<sequence>MLESLKPRAGKRWPRGQKFMLSERGVVAESTYRDALHAARAQGRTALDAAQRAWSEPLQLQPSDGVVLGELRGGKRSIADIARTLEDCGTSPAEVKAAIDRLTDAGLVEAVPAAIAAA</sequence>
<name>A0A7I9VRE1_9BACT</name>
<dbReference type="EMBL" id="BJTG01000010">
    <property type="protein sequence ID" value="GEJ59002.1"/>
    <property type="molecule type" value="Genomic_DNA"/>
</dbReference>
<keyword evidence="2" id="KW-1185">Reference proteome</keyword>
<protein>
    <submittedName>
        <fullName evidence="1">Uncharacterized protein</fullName>
    </submittedName>
</protein>
<evidence type="ECO:0000313" key="1">
    <source>
        <dbReference type="EMBL" id="GEJ59002.1"/>
    </source>
</evidence>
<reference evidence="2" key="1">
    <citation type="journal article" date="2020" name="Appl. Environ. Microbiol.">
        <title>Diazotrophic Anaeromyxobacter Isolates from Soils.</title>
        <authorList>
            <person name="Masuda Y."/>
            <person name="Yamanaka H."/>
            <person name="Xu Z.X."/>
            <person name="Shiratori Y."/>
            <person name="Aono T."/>
            <person name="Amachi S."/>
            <person name="Senoo K."/>
            <person name="Itoh H."/>
        </authorList>
    </citation>
    <scope>NUCLEOTIDE SEQUENCE [LARGE SCALE GENOMIC DNA]</scope>
    <source>
        <strain evidence="2">R267</strain>
    </source>
</reference>
<gene>
    <name evidence="1" type="ORF">AMYX_37430</name>
</gene>
<dbReference type="Gene3D" id="1.10.10.10">
    <property type="entry name" value="Winged helix-like DNA-binding domain superfamily/Winged helix DNA-binding domain"/>
    <property type="match status" value="1"/>
</dbReference>
<dbReference type="SUPFAM" id="SSF46785">
    <property type="entry name" value="Winged helix' DNA-binding domain"/>
    <property type="match status" value="1"/>
</dbReference>
<accession>A0A7I9VRE1</accession>
<comment type="caution">
    <text evidence="1">The sequence shown here is derived from an EMBL/GenBank/DDBJ whole genome shotgun (WGS) entry which is preliminary data.</text>
</comment>
<dbReference type="InterPro" id="IPR036388">
    <property type="entry name" value="WH-like_DNA-bd_sf"/>
</dbReference>
<organism evidence="1 2">
    <name type="scientific">Anaeromyxobacter diazotrophicus</name>
    <dbReference type="NCBI Taxonomy" id="2590199"/>
    <lineage>
        <taxon>Bacteria</taxon>
        <taxon>Pseudomonadati</taxon>
        <taxon>Myxococcota</taxon>
        <taxon>Myxococcia</taxon>
        <taxon>Myxococcales</taxon>
        <taxon>Cystobacterineae</taxon>
        <taxon>Anaeromyxobacteraceae</taxon>
        <taxon>Anaeromyxobacter</taxon>
    </lineage>
</organism>